<organism evidence="2 3">
    <name type="scientific">Portunus trituberculatus</name>
    <name type="common">Swimming crab</name>
    <name type="synonym">Neptunus trituberculatus</name>
    <dbReference type="NCBI Taxonomy" id="210409"/>
    <lineage>
        <taxon>Eukaryota</taxon>
        <taxon>Metazoa</taxon>
        <taxon>Ecdysozoa</taxon>
        <taxon>Arthropoda</taxon>
        <taxon>Crustacea</taxon>
        <taxon>Multicrustacea</taxon>
        <taxon>Malacostraca</taxon>
        <taxon>Eumalacostraca</taxon>
        <taxon>Eucarida</taxon>
        <taxon>Decapoda</taxon>
        <taxon>Pleocyemata</taxon>
        <taxon>Brachyura</taxon>
        <taxon>Eubrachyura</taxon>
        <taxon>Portunoidea</taxon>
        <taxon>Portunidae</taxon>
        <taxon>Portuninae</taxon>
        <taxon>Portunus</taxon>
    </lineage>
</organism>
<sequence>MKWVKHRLSVKQEKSRDTCRIKIKLKIKPLVDNTRTTHFHNSVTSSSSSLTQFTTKTPCNVA</sequence>
<evidence type="ECO:0000313" key="2">
    <source>
        <dbReference type="EMBL" id="MPC99433.1"/>
    </source>
</evidence>
<dbReference type="EMBL" id="VSRR010118326">
    <property type="protein sequence ID" value="MPC99433.1"/>
    <property type="molecule type" value="Genomic_DNA"/>
</dbReference>
<dbReference type="Proteomes" id="UP000324222">
    <property type="component" value="Unassembled WGS sequence"/>
</dbReference>
<name>A0A5B7JYA6_PORTR</name>
<protein>
    <submittedName>
        <fullName evidence="2">Uncharacterized protein</fullName>
    </submittedName>
</protein>
<comment type="caution">
    <text evidence="2">The sequence shown here is derived from an EMBL/GenBank/DDBJ whole genome shotgun (WGS) entry which is preliminary data.</text>
</comment>
<keyword evidence="3" id="KW-1185">Reference proteome</keyword>
<gene>
    <name evidence="2" type="ORF">E2C01_094846</name>
</gene>
<reference evidence="2 3" key="1">
    <citation type="submission" date="2019-05" db="EMBL/GenBank/DDBJ databases">
        <title>Another draft genome of Portunus trituberculatus and its Hox gene families provides insights of decapod evolution.</title>
        <authorList>
            <person name="Jeong J.-H."/>
            <person name="Song I."/>
            <person name="Kim S."/>
            <person name="Choi T."/>
            <person name="Kim D."/>
            <person name="Ryu S."/>
            <person name="Kim W."/>
        </authorList>
    </citation>
    <scope>NUCLEOTIDE SEQUENCE [LARGE SCALE GENOMIC DNA]</scope>
    <source>
        <tissue evidence="2">Muscle</tissue>
    </source>
</reference>
<evidence type="ECO:0000313" key="3">
    <source>
        <dbReference type="Proteomes" id="UP000324222"/>
    </source>
</evidence>
<evidence type="ECO:0000256" key="1">
    <source>
        <dbReference type="SAM" id="MobiDB-lite"/>
    </source>
</evidence>
<accession>A0A5B7JYA6</accession>
<feature type="region of interest" description="Disordered" evidence="1">
    <location>
        <begin position="39"/>
        <end position="62"/>
    </location>
</feature>
<dbReference type="AlphaFoldDB" id="A0A5B7JYA6"/>
<proteinExistence type="predicted"/>